<proteinExistence type="predicted"/>
<keyword evidence="2" id="KW-1185">Reference proteome</keyword>
<organism evidence="1 2">
    <name type="scientific">Manihot esculenta</name>
    <name type="common">Cassava</name>
    <name type="synonym">Jatropha manihot</name>
    <dbReference type="NCBI Taxonomy" id="3983"/>
    <lineage>
        <taxon>Eukaryota</taxon>
        <taxon>Viridiplantae</taxon>
        <taxon>Streptophyta</taxon>
        <taxon>Embryophyta</taxon>
        <taxon>Tracheophyta</taxon>
        <taxon>Spermatophyta</taxon>
        <taxon>Magnoliopsida</taxon>
        <taxon>eudicotyledons</taxon>
        <taxon>Gunneridae</taxon>
        <taxon>Pentapetalae</taxon>
        <taxon>rosids</taxon>
        <taxon>fabids</taxon>
        <taxon>Malpighiales</taxon>
        <taxon>Euphorbiaceae</taxon>
        <taxon>Crotonoideae</taxon>
        <taxon>Manihoteae</taxon>
        <taxon>Manihot</taxon>
    </lineage>
</organism>
<comment type="caution">
    <text evidence="1">The sequence shown here is derived from an EMBL/GenBank/DDBJ whole genome shotgun (WGS) entry which is preliminary data.</text>
</comment>
<evidence type="ECO:0000313" key="1">
    <source>
        <dbReference type="EMBL" id="KAG8648401.1"/>
    </source>
</evidence>
<reference evidence="2" key="1">
    <citation type="journal article" date="2016" name="Nat. Biotechnol.">
        <title>Sequencing wild and cultivated cassava and related species reveals extensive interspecific hybridization and genetic diversity.</title>
        <authorList>
            <person name="Bredeson J.V."/>
            <person name="Lyons J.B."/>
            <person name="Prochnik S.E."/>
            <person name="Wu G.A."/>
            <person name="Ha C.M."/>
            <person name="Edsinger-Gonzales E."/>
            <person name="Grimwood J."/>
            <person name="Schmutz J."/>
            <person name="Rabbi I.Y."/>
            <person name="Egesi C."/>
            <person name="Nauluvula P."/>
            <person name="Lebot V."/>
            <person name="Ndunguru J."/>
            <person name="Mkamilo G."/>
            <person name="Bart R.S."/>
            <person name="Setter T.L."/>
            <person name="Gleadow R.M."/>
            <person name="Kulakow P."/>
            <person name="Ferguson M.E."/>
            <person name="Rounsley S."/>
            <person name="Rokhsar D.S."/>
        </authorList>
    </citation>
    <scope>NUCLEOTIDE SEQUENCE [LARGE SCALE GENOMIC DNA]</scope>
    <source>
        <strain evidence="2">cv. AM560-2</strain>
    </source>
</reference>
<protein>
    <submittedName>
        <fullName evidence="1">Uncharacterized protein</fullName>
    </submittedName>
</protein>
<dbReference type="Proteomes" id="UP000091857">
    <property type="component" value="Chromosome 9"/>
</dbReference>
<accession>A0ACB7HBY8</accession>
<gene>
    <name evidence="1" type="ORF">MANES_09G173300v8</name>
</gene>
<evidence type="ECO:0000313" key="2">
    <source>
        <dbReference type="Proteomes" id="UP000091857"/>
    </source>
</evidence>
<dbReference type="EMBL" id="CM004395">
    <property type="protein sequence ID" value="KAG8648401.1"/>
    <property type="molecule type" value="Genomic_DNA"/>
</dbReference>
<sequence>MSSLSARAGRQKQLYQDQLRLVAGCIPYKLDKNAKEKKCRVEDSVLILMISTPNREDLVFPKGGWENDETLDQAACREALEEAGVTGLLGEKPLGVWEFRSKRSQNSCSLVGGCKGYMFALEVTEELDKWPGQATYIRKWLKTEEAFKFCRYDWMREALKNFLAGLSKNDTHEKKEESTEMVSSGCFVKPPGDVQHHEQPSMESCLLTIYNPIVKTRKS</sequence>
<name>A0ACB7HBY8_MANES</name>